<dbReference type="SUPFAM" id="SSF56601">
    <property type="entry name" value="beta-lactamase/transpeptidase-like"/>
    <property type="match status" value="1"/>
</dbReference>
<dbReference type="Gene3D" id="3.40.710.10">
    <property type="entry name" value="DD-peptidase/beta-lactamase superfamily"/>
    <property type="match status" value="1"/>
</dbReference>
<evidence type="ECO:0000259" key="2">
    <source>
        <dbReference type="Pfam" id="PF00144"/>
    </source>
</evidence>
<dbReference type="InterPro" id="IPR050491">
    <property type="entry name" value="AmpC-like"/>
</dbReference>
<evidence type="ECO:0000313" key="3">
    <source>
        <dbReference type="EMBL" id="TDZ38193.1"/>
    </source>
</evidence>
<reference evidence="3 4" key="1">
    <citation type="submission" date="2018-11" db="EMBL/GenBank/DDBJ databases">
        <title>Genome sequence and assembly of Colletotrichum spinosum.</title>
        <authorList>
            <person name="Gan P."/>
            <person name="Shirasu K."/>
        </authorList>
    </citation>
    <scope>NUCLEOTIDE SEQUENCE [LARGE SCALE GENOMIC DNA]</scope>
    <source>
        <strain evidence="3 4">CBS 515.97</strain>
    </source>
</reference>
<keyword evidence="4" id="KW-1185">Reference proteome</keyword>
<dbReference type="EMBL" id="QAPG01000018">
    <property type="protein sequence ID" value="TDZ38193.1"/>
    <property type="molecule type" value="Genomic_DNA"/>
</dbReference>
<comment type="similarity">
    <text evidence="1">Belongs to the peptidase S12 family.</text>
</comment>
<proteinExistence type="inferred from homology"/>
<name>A0A4R8QUD7_9PEZI</name>
<sequence length="475" mass="52257">MAVFDRLAEIFANQDTIPTTAERFLSSLGTPSVSIAVLDKGEIESRCFSTVGNNEETLFQAASISKPIAATAVMRLVSQGKLSLDDKVLKHLPDELFKNLGPPAILHQVTLRHLLSHTAGFRTMGYTGYARDMPTALDTLLDRNGGHNLAEKLCAFPGQEHVYCGGNFAMTQLILEKLFEKPFTQLVAELVFEPLGMSNSNYNMPDHDDEGNYARSWWTGNEPHDTPWHHHPEFASGGVWTTPTDLLKLIRAIQTSLRADIPDEERFLPREVAKEMLTEVKKGIAISWFVSRNKGNVFGHFGGNNPSFRCFVVGFANTTGNVDENELEEGCGVAVMTNGWEGTDVCCKVVHAVAHAKGWPYMGTLEQSRDVAIPIRDPARSVDDGWEAWVGEWSSGWKIGKDESGAPVASFDDLAALKLGLVAMPAERGERGPSIDLLVGDLQLMLRLHTVEGNRQVELWNGLTLETQALTAKQA</sequence>
<gene>
    <name evidence="3" type="primary">flp-0</name>
    <name evidence="3" type="ORF">C8035_v006790</name>
</gene>
<dbReference type="InterPro" id="IPR012338">
    <property type="entry name" value="Beta-lactam/transpept-like"/>
</dbReference>
<dbReference type="Pfam" id="PF00144">
    <property type="entry name" value="Beta-lactamase"/>
    <property type="match status" value="1"/>
</dbReference>
<accession>A0A4R8QUD7</accession>
<dbReference type="Proteomes" id="UP000295083">
    <property type="component" value="Unassembled WGS sequence"/>
</dbReference>
<dbReference type="PANTHER" id="PTHR46825:SF9">
    <property type="entry name" value="BETA-LACTAMASE-RELATED DOMAIN-CONTAINING PROTEIN"/>
    <property type="match status" value="1"/>
</dbReference>
<dbReference type="AlphaFoldDB" id="A0A4R8QUD7"/>
<feature type="domain" description="Beta-lactamase-related" evidence="2">
    <location>
        <begin position="22"/>
        <end position="342"/>
    </location>
</feature>
<evidence type="ECO:0000256" key="1">
    <source>
        <dbReference type="ARBA" id="ARBA00038215"/>
    </source>
</evidence>
<organism evidence="3 4">
    <name type="scientific">Colletotrichum spinosum</name>
    <dbReference type="NCBI Taxonomy" id="1347390"/>
    <lineage>
        <taxon>Eukaryota</taxon>
        <taxon>Fungi</taxon>
        <taxon>Dikarya</taxon>
        <taxon>Ascomycota</taxon>
        <taxon>Pezizomycotina</taxon>
        <taxon>Sordariomycetes</taxon>
        <taxon>Hypocreomycetidae</taxon>
        <taxon>Glomerellales</taxon>
        <taxon>Glomerellaceae</taxon>
        <taxon>Colletotrichum</taxon>
        <taxon>Colletotrichum orbiculare species complex</taxon>
    </lineage>
</organism>
<dbReference type="PANTHER" id="PTHR46825">
    <property type="entry name" value="D-ALANYL-D-ALANINE-CARBOXYPEPTIDASE/ENDOPEPTIDASE AMPH"/>
    <property type="match status" value="1"/>
</dbReference>
<comment type="caution">
    <text evidence="3">The sequence shown here is derived from an EMBL/GenBank/DDBJ whole genome shotgun (WGS) entry which is preliminary data.</text>
</comment>
<protein>
    <submittedName>
        <fullName evidence="3">Protein flp</fullName>
    </submittedName>
</protein>
<evidence type="ECO:0000313" key="4">
    <source>
        <dbReference type="Proteomes" id="UP000295083"/>
    </source>
</evidence>
<dbReference type="InterPro" id="IPR001466">
    <property type="entry name" value="Beta-lactam-related"/>
</dbReference>